<dbReference type="Proteomes" id="UP000663891">
    <property type="component" value="Unassembled WGS sequence"/>
</dbReference>
<evidence type="ECO:0000313" key="2">
    <source>
        <dbReference type="Proteomes" id="UP000663891"/>
    </source>
</evidence>
<dbReference type="EMBL" id="CAJNON010001622">
    <property type="protein sequence ID" value="CAF1475632.1"/>
    <property type="molecule type" value="Genomic_DNA"/>
</dbReference>
<name>A0A815RDL8_9BILA</name>
<sequence length="45" mass="4898">GITYDSGPNKLQGTAVDVTLAPGKEDQGLNFNLSSSYYQVRHRLS</sequence>
<accession>A0A815RDL8</accession>
<protein>
    <submittedName>
        <fullName evidence="1">Uncharacterized protein</fullName>
    </submittedName>
</protein>
<gene>
    <name evidence="1" type="ORF">VCS650_LOCUS40873</name>
</gene>
<reference evidence="1" key="1">
    <citation type="submission" date="2021-02" db="EMBL/GenBank/DDBJ databases">
        <authorList>
            <person name="Nowell W R."/>
        </authorList>
    </citation>
    <scope>NUCLEOTIDE SEQUENCE</scope>
</reference>
<feature type="non-terminal residue" evidence="1">
    <location>
        <position position="1"/>
    </location>
</feature>
<proteinExistence type="predicted"/>
<comment type="caution">
    <text evidence="1">The sequence shown here is derived from an EMBL/GenBank/DDBJ whole genome shotgun (WGS) entry which is preliminary data.</text>
</comment>
<evidence type="ECO:0000313" key="1">
    <source>
        <dbReference type="EMBL" id="CAF1475632.1"/>
    </source>
</evidence>
<organism evidence="1 2">
    <name type="scientific">Adineta steineri</name>
    <dbReference type="NCBI Taxonomy" id="433720"/>
    <lineage>
        <taxon>Eukaryota</taxon>
        <taxon>Metazoa</taxon>
        <taxon>Spiralia</taxon>
        <taxon>Gnathifera</taxon>
        <taxon>Rotifera</taxon>
        <taxon>Eurotatoria</taxon>
        <taxon>Bdelloidea</taxon>
        <taxon>Adinetida</taxon>
        <taxon>Adinetidae</taxon>
        <taxon>Adineta</taxon>
    </lineage>
</organism>
<dbReference type="AlphaFoldDB" id="A0A815RDL8"/>